<comment type="caution">
    <text evidence="1">The sequence shown here is derived from an EMBL/GenBank/DDBJ whole genome shotgun (WGS) entry which is preliminary data.</text>
</comment>
<dbReference type="EMBL" id="JAODUO010000246">
    <property type="protein sequence ID" value="KAK2185008.1"/>
    <property type="molecule type" value="Genomic_DNA"/>
</dbReference>
<keyword evidence="2" id="KW-1185">Reference proteome</keyword>
<dbReference type="AlphaFoldDB" id="A0AAD9NYV7"/>
<sequence length="17" mass="1968">MAGGRERAREDGWTYGR</sequence>
<accession>A0AAD9NYV7</accession>
<protein>
    <submittedName>
        <fullName evidence="1">Uncharacterized protein</fullName>
    </submittedName>
</protein>
<organism evidence="1 2">
    <name type="scientific">Ridgeia piscesae</name>
    <name type="common">Tubeworm</name>
    <dbReference type="NCBI Taxonomy" id="27915"/>
    <lineage>
        <taxon>Eukaryota</taxon>
        <taxon>Metazoa</taxon>
        <taxon>Spiralia</taxon>
        <taxon>Lophotrochozoa</taxon>
        <taxon>Annelida</taxon>
        <taxon>Polychaeta</taxon>
        <taxon>Sedentaria</taxon>
        <taxon>Canalipalpata</taxon>
        <taxon>Sabellida</taxon>
        <taxon>Siboglinidae</taxon>
        <taxon>Ridgeia</taxon>
    </lineage>
</organism>
<proteinExistence type="predicted"/>
<gene>
    <name evidence="1" type="ORF">NP493_247g00044</name>
</gene>
<evidence type="ECO:0000313" key="1">
    <source>
        <dbReference type="EMBL" id="KAK2185008.1"/>
    </source>
</evidence>
<name>A0AAD9NYV7_RIDPI</name>
<dbReference type="Proteomes" id="UP001209878">
    <property type="component" value="Unassembled WGS sequence"/>
</dbReference>
<reference evidence="1" key="1">
    <citation type="journal article" date="2023" name="Mol. Biol. Evol.">
        <title>Third-Generation Sequencing Reveals the Adaptive Role of the Epigenome in Three Deep-Sea Polychaetes.</title>
        <authorList>
            <person name="Perez M."/>
            <person name="Aroh O."/>
            <person name="Sun Y."/>
            <person name="Lan Y."/>
            <person name="Juniper S.K."/>
            <person name="Young C.R."/>
            <person name="Angers B."/>
            <person name="Qian P.Y."/>
        </authorList>
    </citation>
    <scope>NUCLEOTIDE SEQUENCE</scope>
    <source>
        <strain evidence="1">R07B-5</strain>
    </source>
</reference>
<evidence type="ECO:0000313" key="2">
    <source>
        <dbReference type="Proteomes" id="UP001209878"/>
    </source>
</evidence>